<proteinExistence type="predicted"/>
<organism evidence="1 2">
    <name type="scientific">Gigaspora margarita</name>
    <dbReference type="NCBI Taxonomy" id="4874"/>
    <lineage>
        <taxon>Eukaryota</taxon>
        <taxon>Fungi</taxon>
        <taxon>Fungi incertae sedis</taxon>
        <taxon>Mucoromycota</taxon>
        <taxon>Glomeromycotina</taxon>
        <taxon>Glomeromycetes</taxon>
        <taxon>Diversisporales</taxon>
        <taxon>Gigasporaceae</taxon>
        <taxon>Gigaspora</taxon>
    </lineage>
</organism>
<dbReference type="EMBL" id="WTPW01000747">
    <property type="protein sequence ID" value="KAF0483852.1"/>
    <property type="molecule type" value="Genomic_DNA"/>
</dbReference>
<dbReference type="OrthoDB" id="2410485at2759"/>
<dbReference type="AlphaFoldDB" id="A0A8H4ADR6"/>
<sequence>MLNHNYRLLYHTQLINLVRQIMNKNVNLIIVCTIGTYPTEQEDNEIEMIRFIPIEPDDRDSDNQSVVEKYGYYIVSGKPYLNIIANTIDI</sequence>
<accession>A0A8H4ADR6</accession>
<evidence type="ECO:0000313" key="2">
    <source>
        <dbReference type="Proteomes" id="UP000439903"/>
    </source>
</evidence>
<reference evidence="1 2" key="1">
    <citation type="journal article" date="2019" name="Environ. Microbiol.">
        <title>At the nexus of three kingdoms: the genome of the mycorrhizal fungus Gigaspora margarita provides insights into plant, endobacterial and fungal interactions.</title>
        <authorList>
            <person name="Venice F."/>
            <person name="Ghignone S."/>
            <person name="Salvioli di Fossalunga A."/>
            <person name="Amselem J."/>
            <person name="Novero M."/>
            <person name="Xianan X."/>
            <person name="Sedzielewska Toro K."/>
            <person name="Morin E."/>
            <person name="Lipzen A."/>
            <person name="Grigoriev I.V."/>
            <person name="Henrissat B."/>
            <person name="Martin F.M."/>
            <person name="Bonfante P."/>
        </authorList>
    </citation>
    <scope>NUCLEOTIDE SEQUENCE [LARGE SCALE GENOMIC DNA]</scope>
    <source>
        <strain evidence="1 2">BEG34</strain>
    </source>
</reference>
<dbReference type="Proteomes" id="UP000439903">
    <property type="component" value="Unassembled WGS sequence"/>
</dbReference>
<gene>
    <name evidence="1" type="ORF">F8M41_023218</name>
</gene>
<keyword evidence="2" id="KW-1185">Reference proteome</keyword>
<comment type="caution">
    <text evidence="1">The sequence shown here is derived from an EMBL/GenBank/DDBJ whole genome shotgun (WGS) entry which is preliminary data.</text>
</comment>
<name>A0A8H4ADR6_GIGMA</name>
<protein>
    <submittedName>
        <fullName evidence="1">Uncharacterized protein</fullName>
    </submittedName>
</protein>
<evidence type="ECO:0000313" key="1">
    <source>
        <dbReference type="EMBL" id="KAF0483852.1"/>
    </source>
</evidence>